<dbReference type="Proteomes" id="UP001642487">
    <property type="component" value="Chromosome 9"/>
</dbReference>
<reference evidence="2 3" key="1">
    <citation type="submission" date="2024-03" db="EMBL/GenBank/DDBJ databases">
        <authorList>
            <person name="Gkanogiannis A."/>
            <person name="Becerra Lopez-Lavalle L."/>
        </authorList>
    </citation>
    <scope>NUCLEOTIDE SEQUENCE [LARGE SCALE GENOMIC DNA]</scope>
</reference>
<sequence>MKLKLGSGNSPDLAEYDCKYHSQKIVHVWQSLPIAAMGVNSSSPMLLWPFTWRVSIYTFVNKHAGKGLLNLKNSHGIQMSVLIVLVDSSDVVTYEIDLSVQTTTVITYRSSIFYSPPIHFLPSAAARPKRTHFGEACNETTPGASSASTSIAFPPFRRRISQPPPPPPRWFARGPNCISQPKTPSEAGNRICRN</sequence>
<name>A0ABP0ZF95_9ROSI</name>
<accession>A0ABP0ZF95</accession>
<dbReference type="EMBL" id="OZ021743">
    <property type="protein sequence ID" value="CAK9329362.1"/>
    <property type="molecule type" value="Genomic_DNA"/>
</dbReference>
<keyword evidence="3" id="KW-1185">Reference proteome</keyword>
<gene>
    <name evidence="2" type="ORF">CITCOLO1_LOCUS21809</name>
</gene>
<organism evidence="2 3">
    <name type="scientific">Citrullus colocynthis</name>
    <name type="common">colocynth</name>
    <dbReference type="NCBI Taxonomy" id="252529"/>
    <lineage>
        <taxon>Eukaryota</taxon>
        <taxon>Viridiplantae</taxon>
        <taxon>Streptophyta</taxon>
        <taxon>Embryophyta</taxon>
        <taxon>Tracheophyta</taxon>
        <taxon>Spermatophyta</taxon>
        <taxon>Magnoliopsida</taxon>
        <taxon>eudicotyledons</taxon>
        <taxon>Gunneridae</taxon>
        <taxon>Pentapetalae</taxon>
        <taxon>rosids</taxon>
        <taxon>fabids</taxon>
        <taxon>Cucurbitales</taxon>
        <taxon>Cucurbitaceae</taxon>
        <taxon>Benincaseae</taxon>
        <taxon>Citrullus</taxon>
    </lineage>
</organism>
<feature type="region of interest" description="Disordered" evidence="1">
    <location>
        <begin position="156"/>
        <end position="194"/>
    </location>
</feature>
<proteinExistence type="predicted"/>
<evidence type="ECO:0000256" key="1">
    <source>
        <dbReference type="SAM" id="MobiDB-lite"/>
    </source>
</evidence>
<evidence type="ECO:0000313" key="3">
    <source>
        <dbReference type="Proteomes" id="UP001642487"/>
    </source>
</evidence>
<evidence type="ECO:0000313" key="2">
    <source>
        <dbReference type="EMBL" id="CAK9329362.1"/>
    </source>
</evidence>
<protein>
    <submittedName>
        <fullName evidence="2">Uncharacterized protein</fullName>
    </submittedName>
</protein>